<evidence type="ECO:0000256" key="4">
    <source>
        <dbReference type="ARBA" id="ARBA00023136"/>
    </source>
</evidence>
<dbReference type="InterPro" id="IPR011990">
    <property type="entry name" value="TPR-like_helical_dom_sf"/>
</dbReference>
<proteinExistence type="inferred from homology"/>
<name>A0A327X4R2_LARAB</name>
<dbReference type="SUPFAM" id="SSF48452">
    <property type="entry name" value="TPR-like"/>
    <property type="match status" value="1"/>
</dbReference>
<organism evidence="8 9">
    <name type="scientific">Larkinella arboricola</name>
    <dbReference type="NCBI Taxonomy" id="643671"/>
    <lineage>
        <taxon>Bacteria</taxon>
        <taxon>Pseudomonadati</taxon>
        <taxon>Bacteroidota</taxon>
        <taxon>Cytophagia</taxon>
        <taxon>Cytophagales</taxon>
        <taxon>Spirosomataceae</taxon>
        <taxon>Larkinella</taxon>
    </lineage>
</organism>
<dbReference type="Pfam" id="PF07980">
    <property type="entry name" value="SusD_RagB"/>
    <property type="match status" value="1"/>
</dbReference>
<reference evidence="8 9" key="1">
    <citation type="submission" date="2018-06" db="EMBL/GenBank/DDBJ databases">
        <title>Genomic Encyclopedia of Archaeal and Bacterial Type Strains, Phase II (KMG-II): from individual species to whole genera.</title>
        <authorList>
            <person name="Goeker M."/>
        </authorList>
    </citation>
    <scope>NUCLEOTIDE SEQUENCE [LARGE SCALE GENOMIC DNA]</scope>
    <source>
        <strain evidence="8 9">DSM 21851</strain>
    </source>
</reference>
<dbReference type="CDD" id="cd08977">
    <property type="entry name" value="SusD"/>
    <property type="match status" value="1"/>
</dbReference>
<comment type="caution">
    <text evidence="8">The sequence shown here is derived from an EMBL/GenBank/DDBJ whole genome shotgun (WGS) entry which is preliminary data.</text>
</comment>
<keyword evidence="3" id="KW-0732">Signal</keyword>
<dbReference type="Proteomes" id="UP000248790">
    <property type="component" value="Unassembled WGS sequence"/>
</dbReference>
<dbReference type="PROSITE" id="PS51257">
    <property type="entry name" value="PROKAR_LIPOPROTEIN"/>
    <property type="match status" value="1"/>
</dbReference>
<dbReference type="InterPro" id="IPR033985">
    <property type="entry name" value="SusD-like_N"/>
</dbReference>
<protein>
    <submittedName>
        <fullName evidence="8">Putative outer membrane starch-binding protein</fullName>
    </submittedName>
</protein>
<gene>
    <name evidence="8" type="ORF">LX87_02222</name>
</gene>
<feature type="domain" description="RagB/SusD" evidence="6">
    <location>
        <begin position="361"/>
        <end position="464"/>
    </location>
</feature>
<dbReference type="GO" id="GO:0009279">
    <property type="term" value="C:cell outer membrane"/>
    <property type="evidence" value="ECO:0007669"/>
    <property type="project" value="UniProtKB-SubCell"/>
</dbReference>
<evidence type="ECO:0000259" key="6">
    <source>
        <dbReference type="Pfam" id="PF07980"/>
    </source>
</evidence>
<dbReference type="Gene3D" id="1.25.40.390">
    <property type="match status" value="1"/>
</dbReference>
<dbReference type="Pfam" id="PF14322">
    <property type="entry name" value="SusD-like_3"/>
    <property type="match status" value="1"/>
</dbReference>
<evidence type="ECO:0000313" key="8">
    <source>
        <dbReference type="EMBL" id="RAK00515.1"/>
    </source>
</evidence>
<sequence>MKETMKYSILSLLLTAALVTGCKEDFITKEFTNGVAESNFFKDAKDVEQSLTAVYDVIGQKGVYREAVFVLGSCPSDDIDEKTGDTGDYGFHFKNASDFRWFPDNPFSRARWYDAYKGIFRANTFLEKVPPVTMDENLKKQYLAEARFLRALYYWNLTITFGDIPFFTKVLTQPEYADLARTPQATVYQQIEADLTAAIPDLPVAASNPVGRVTKGAALGFLGRVYLYQKKWQQAADASQQVVALGQYRLVPSYISIFNGQAENSSESLMDFQSVGFAPGYFTDASENSIAAMWSPTIGWANWYTPSEESKKLFAPGDIRRKSVLIAGATPADSIDVDGTGPKPFPSLPMRTQYFNNANVRKFLPEGKIMAQVDNFDVNYPIIRYAEVLLNQAEALNELGRSADALKPLNEVRARARLAPVTQTAQASLRTIIQNERRVELVYEGHRFYDLARWGQLEEKLSKKGFVKGQHEFWPVPTAELDLMKNLTQYPPR</sequence>
<keyword evidence="5" id="KW-0998">Cell outer membrane</keyword>
<comment type="similarity">
    <text evidence="2">Belongs to the SusD family.</text>
</comment>
<comment type="subcellular location">
    <subcellularLocation>
        <location evidence="1">Cell outer membrane</location>
    </subcellularLocation>
</comment>
<dbReference type="AlphaFoldDB" id="A0A327X4R2"/>
<dbReference type="EMBL" id="QLMC01000002">
    <property type="protein sequence ID" value="RAK00515.1"/>
    <property type="molecule type" value="Genomic_DNA"/>
</dbReference>
<accession>A0A327X4R2</accession>
<evidence type="ECO:0000259" key="7">
    <source>
        <dbReference type="Pfam" id="PF14322"/>
    </source>
</evidence>
<evidence type="ECO:0000256" key="5">
    <source>
        <dbReference type="ARBA" id="ARBA00023237"/>
    </source>
</evidence>
<feature type="domain" description="SusD-like N-terminal" evidence="7">
    <location>
        <begin position="97"/>
        <end position="227"/>
    </location>
</feature>
<keyword evidence="4" id="KW-0472">Membrane</keyword>
<evidence type="ECO:0000256" key="1">
    <source>
        <dbReference type="ARBA" id="ARBA00004442"/>
    </source>
</evidence>
<evidence type="ECO:0000256" key="2">
    <source>
        <dbReference type="ARBA" id="ARBA00006275"/>
    </source>
</evidence>
<dbReference type="OrthoDB" id="9792139at2"/>
<evidence type="ECO:0000313" key="9">
    <source>
        <dbReference type="Proteomes" id="UP000248790"/>
    </source>
</evidence>
<dbReference type="InterPro" id="IPR012944">
    <property type="entry name" value="SusD_RagB_dom"/>
</dbReference>
<keyword evidence="9" id="KW-1185">Reference proteome</keyword>
<evidence type="ECO:0000256" key="3">
    <source>
        <dbReference type="ARBA" id="ARBA00022729"/>
    </source>
</evidence>